<reference evidence="2" key="1">
    <citation type="journal article" date="2010" name="Science">
        <title>Plasticity of animal genome architecture unmasked by rapid evolution of a pelagic tunicate.</title>
        <authorList>
            <person name="Denoeud F."/>
            <person name="Henriet S."/>
            <person name="Mungpakdee S."/>
            <person name="Aury J.M."/>
            <person name="Da Silva C."/>
            <person name="Brinkmann H."/>
            <person name="Mikhaleva J."/>
            <person name="Olsen L.C."/>
            <person name="Jubin C."/>
            <person name="Canestro C."/>
            <person name="Bouquet J.M."/>
            <person name="Danks G."/>
            <person name="Poulain J."/>
            <person name="Campsteijn C."/>
            <person name="Adamski M."/>
            <person name="Cross I."/>
            <person name="Yadetie F."/>
            <person name="Muffato M."/>
            <person name="Louis A."/>
            <person name="Butcher S."/>
            <person name="Tsagkogeorga G."/>
            <person name="Konrad A."/>
            <person name="Singh S."/>
            <person name="Jensen M.F."/>
            <person name="Cong E.H."/>
            <person name="Eikeseth-Otteraa H."/>
            <person name="Noel B."/>
            <person name="Anthouard V."/>
            <person name="Porcel B.M."/>
            <person name="Kachouri-Lafond R."/>
            <person name="Nishino A."/>
            <person name="Ugolini M."/>
            <person name="Chourrout P."/>
            <person name="Nishida H."/>
            <person name="Aasland R."/>
            <person name="Huzurbazar S."/>
            <person name="Westhof E."/>
            <person name="Delsuc F."/>
            <person name="Lehrach H."/>
            <person name="Reinhardt R."/>
            <person name="Weissenbach J."/>
            <person name="Roy S.W."/>
            <person name="Artiguenave F."/>
            <person name="Postlethwait J.H."/>
            <person name="Manak J.R."/>
            <person name="Thompson E.M."/>
            <person name="Jaillon O."/>
            <person name="Du Pasquier L."/>
            <person name="Boudinot P."/>
            <person name="Liberles D.A."/>
            <person name="Volff J.N."/>
            <person name="Philippe H."/>
            <person name="Lenhard B."/>
            <person name="Roest Crollius H."/>
            <person name="Wincker P."/>
            <person name="Chourrout D."/>
        </authorList>
    </citation>
    <scope>NUCLEOTIDE SEQUENCE [LARGE SCALE GENOMIC DNA]</scope>
</reference>
<keyword evidence="3" id="KW-1185">Reference proteome</keyword>
<feature type="chain" id="PRO_5003189653" evidence="1">
    <location>
        <begin position="17"/>
        <end position="223"/>
    </location>
</feature>
<name>E4WW48_OIKDI</name>
<evidence type="ECO:0000256" key="1">
    <source>
        <dbReference type="SAM" id="SignalP"/>
    </source>
</evidence>
<dbReference type="AlphaFoldDB" id="E4WW48"/>
<protein>
    <submittedName>
        <fullName evidence="2">Uncharacterized protein</fullName>
    </submittedName>
</protein>
<gene>
    <name evidence="2" type="ORF">GSOID_T00009113001</name>
</gene>
<dbReference type="EMBL" id="FN653017">
    <property type="protein sequence ID" value="CBY21351.1"/>
    <property type="molecule type" value="Genomic_DNA"/>
</dbReference>
<organism evidence="2">
    <name type="scientific">Oikopleura dioica</name>
    <name type="common">Tunicate</name>
    <dbReference type="NCBI Taxonomy" id="34765"/>
    <lineage>
        <taxon>Eukaryota</taxon>
        <taxon>Metazoa</taxon>
        <taxon>Chordata</taxon>
        <taxon>Tunicata</taxon>
        <taxon>Appendicularia</taxon>
        <taxon>Copelata</taxon>
        <taxon>Oikopleuridae</taxon>
        <taxon>Oikopleura</taxon>
    </lineage>
</organism>
<feature type="signal peptide" evidence="1">
    <location>
        <begin position="1"/>
        <end position="16"/>
    </location>
</feature>
<sequence length="223" mass="25432">MKNFIFLTLLSVSVESRSFQKIATRCVRRPDHERQVDCFCKSKSIYLSFCSPESGVLGNAQNLCKDPEECADMELIVRDLIETSESCVDEINDSRGINEKSEENISQKSDLVELSSATKREKNLAEIYSGSWIEYSLSFEWIQNSIARKSLENALLKLRRRQARAQLIQLSSTLMRKCFNPVVKFASLANLTSSLEIAENGKWLDVFEAIDYTKLSFEKTDNS</sequence>
<proteinExistence type="predicted"/>
<evidence type="ECO:0000313" key="3">
    <source>
        <dbReference type="Proteomes" id="UP000001307"/>
    </source>
</evidence>
<dbReference type="Proteomes" id="UP000001307">
    <property type="component" value="Unassembled WGS sequence"/>
</dbReference>
<evidence type="ECO:0000313" key="2">
    <source>
        <dbReference type="EMBL" id="CBY21351.1"/>
    </source>
</evidence>
<keyword evidence="1" id="KW-0732">Signal</keyword>
<dbReference type="InParanoid" id="E4WW48"/>
<accession>E4WW48</accession>